<dbReference type="Proteomes" id="UP000437748">
    <property type="component" value="Unassembled WGS sequence"/>
</dbReference>
<evidence type="ECO:0008006" key="4">
    <source>
        <dbReference type="Google" id="ProtNLM"/>
    </source>
</evidence>
<comment type="caution">
    <text evidence="2">The sequence shown here is derived from an EMBL/GenBank/DDBJ whole genome shotgun (WGS) entry which is preliminary data.</text>
</comment>
<gene>
    <name evidence="2" type="ORF">GCL60_15280</name>
</gene>
<proteinExistence type="predicted"/>
<reference evidence="2 3" key="1">
    <citation type="submission" date="2019-10" db="EMBL/GenBank/DDBJ databases">
        <title>New species of Slilvanegrellaceae.</title>
        <authorList>
            <person name="Pitt A."/>
            <person name="Hahn M.W."/>
        </authorList>
    </citation>
    <scope>NUCLEOTIDE SEQUENCE [LARGE SCALE GENOMIC DNA]</scope>
    <source>
        <strain evidence="2 3">SP-Ram-0.45-NSY-1</strain>
    </source>
</reference>
<protein>
    <recommendedName>
        <fullName evidence="4">Alpha-xenorhabdolysin family binary toxin subunit A</fullName>
    </recommendedName>
</protein>
<dbReference type="SUPFAM" id="SSF58100">
    <property type="entry name" value="Bacterial hemolysins"/>
    <property type="match status" value="1"/>
</dbReference>
<keyword evidence="1" id="KW-1133">Transmembrane helix</keyword>
<dbReference type="RefSeq" id="WP_153421616.1">
    <property type="nucleotide sequence ID" value="NZ_WFLM01000006.1"/>
</dbReference>
<feature type="transmembrane region" description="Helical" evidence="1">
    <location>
        <begin position="276"/>
        <end position="297"/>
    </location>
</feature>
<organism evidence="2 3">
    <name type="scientific">Silvanigrella paludirubra</name>
    <dbReference type="NCBI Taxonomy" id="2499159"/>
    <lineage>
        <taxon>Bacteria</taxon>
        <taxon>Pseudomonadati</taxon>
        <taxon>Bdellovibrionota</taxon>
        <taxon>Oligoflexia</taxon>
        <taxon>Silvanigrellales</taxon>
        <taxon>Silvanigrellaceae</taxon>
        <taxon>Silvanigrella</taxon>
    </lineage>
</organism>
<dbReference type="AlphaFoldDB" id="A0A6N6VNG8"/>
<keyword evidence="1" id="KW-0472">Membrane</keyword>
<evidence type="ECO:0000313" key="2">
    <source>
        <dbReference type="EMBL" id="KAB8036489.1"/>
    </source>
</evidence>
<evidence type="ECO:0000313" key="3">
    <source>
        <dbReference type="Proteomes" id="UP000437748"/>
    </source>
</evidence>
<dbReference type="OrthoDB" id="8706567at2"/>
<dbReference type="EMBL" id="WFLM01000006">
    <property type="protein sequence ID" value="KAB8036489.1"/>
    <property type="molecule type" value="Genomic_DNA"/>
</dbReference>
<evidence type="ECO:0000256" key="1">
    <source>
        <dbReference type="SAM" id="Phobius"/>
    </source>
</evidence>
<dbReference type="Gene3D" id="1.20.1170.10">
    <property type="match status" value="1"/>
</dbReference>
<name>A0A6N6VNG8_9BACT</name>
<accession>A0A6N6VNG8</accession>
<keyword evidence="1" id="KW-0812">Transmembrane</keyword>
<keyword evidence="3" id="KW-1185">Reference proteome</keyword>
<sequence length="432" mass="48879">MLNTSIDTSTIPQNIINLTPKTLSLVPPLSEFISENPMGKYNNSTFCLFSKEWLNLQLFNSRVLMLPIAKESFTDLYGEFKEEYKSEIEDVIKCMKEIRDLSNIFGNPNVLVAQISKNPDILFTDKVPTEIYTHIVWFAGKVYRVANSFTQTYTYLQKEYDRFLSATSDSEKTYIAKRLTLEIKEFMSGPGGLIEKAKSMLKLTSDLIKRLAEFDIVMTEKNERLIAYSNSSSQFLEEARNEYNDDIERIKVLGQAAAAAHKEWEDYTIAATTTSVGLLILTLGIALPISAILGGTLGAKAAEALKMYDKYVADQQNTQVDAAKKARLISDLEYFNLVENDTKNACSRFVVQLKKVEGAWLQIYGDLKHIAESTDYQPENLDQISIMFQNLLLTEAYNDWQSIKEKASEYTQNSLINFLPPVKLGSPIPQNA</sequence>